<dbReference type="Gene3D" id="3.40.50.2300">
    <property type="match status" value="1"/>
</dbReference>
<dbReference type="PANTHER" id="PTHR43280:SF28">
    <property type="entry name" value="HTH-TYPE TRANSCRIPTIONAL ACTIVATOR RHAS"/>
    <property type="match status" value="1"/>
</dbReference>
<dbReference type="InterPro" id="IPR011006">
    <property type="entry name" value="CheY-like_superfamily"/>
</dbReference>
<dbReference type="SUPFAM" id="SSF52172">
    <property type="entry name" value="CheY-like"/>
    <property type="match status" value="1"/>
</dbReference>
<evidence type="ECO:0000313" key="9">
    <source>
        <dbReference type="EMBL" id="AOT71261.1"/>
    </source>
</evidence>
<dbReference type="PROSITE" id="PS50110">
    <property type="entry name" value="RESPONSE_REGULATORY"/>
    <property type="match status" value="1"/>
</dbReference>
<dbReference type="InterPro" id="IPR018060">
    <property type="entry name" value="HTH_AraC"/>
</dbReference>
<feature type="domain" description="HTH araC/xylS-type" evidence="7">
    <location>
        <begin position="419"/>
        <end position="517"/>
    </location>
</feature>
<dbReference type="OrthoDB" id="324626at2"/>
<name>A0A1D8GK23_9FIRM</name>
<dbReference type="Pfam" id="PF12833">
    <property type="entry name" value="HTH_18"/>
    <property type="match status" value="1"/>
</dbReference>
<organism evidence="9 10">
    <name type="scientific">Geosporobacter ferrireducens</name>
    <dbReference type="NCBI Taxonomy" id="1424294"/>
    <lineage>
        <taxon>Bacteria</taxon>
        <taxon>Bacillati</taxon>
        <taxon>Bacillota</taxon>
        <taxon>Clostridia</taxon>
        <taxon>Peptostreptococcales</taxon>
        <taxon>Thermotaleaceae</taxon>
        <taxon>Geosporobacter</taxon>
    </lineage>
</organism>
<dbReference type="AlphaFoldDB" id="A0A1D8GK23"/>
<feature type="domain" description="Response regulatory" evidence="8">
    <location>
        <begin position="3"/>
        <end position="121"/>
    </location>
</feature>
<dbReference type="PROSITE" id="PS00041">
    <property type="entry name" value="HTH_ARAC_FAMILY_1"/>
    <property type="match status" value="1"/>
</dbReference>
<accession>A0A1D8GK23</accession>
<protein>
    <recommendedName>
        <fullName evidence="1">Stage 0 sporulation protein A homolog</fullName>
    </recommendedName>
</protein>
<proteinExistence type="predicted"/>
<evidence type="ECO:0000256" key="1">
    <source>
        <dbReference type="ARBA" id="ARBA00018672"/>
    </source>
</evidence>
<evidence type="ECO:0000256" key="3">
    <source>
        <dbReference type="ARBA" id="ARBA00023125"/>
    </source>
</evidence>
<dbReference type="InterPro" id="IPR009057">
    <property type="entry name" value="Homeodomain-like_sf"/>
</dbReference>
<dbReference type="GO" id="GO:0043565">
    <property type="term" value="F:sequence-specific DNA binding"/>
    <property type="evidence" value="ECO:0007669"/>
    <property type="project" value="InterPro"/>
</dbReference>
<feature type="modified residue" description="4-aspartylphosphate" evidence="6">
    <location>
        <position position="56"/>
    </location>
</feature>
<dbReference type="EMBL" id="CP017269">
    <property type="protein sequence ID" value="AOT71261.1"/>
    <property type="molecule type" value="Genomic_DNA"/>
</dbReference>
<evidence type="ECO:0000256" key="5">
    <source>
        <dbReference type="ARBA" id="ARBA00024867"/>
    </source>
</evidence>
<dbReference type="InterPro" id="IPR018062">
    <property type="entry name" value="HTH_AraC-typ_CS"/>
</dbReference>
<dbReference type="KEGG" id="gfe:Gferi_17895"/>
<comment type="function">
    <text evidence="5">May play the central regulatory role in sporulation. It may be an element of the effector pathway responsible for the activation of sporulation genes in response to nutritional stress. Spo0A may act in concert with spo0H (a sigma factor) to control the expression of some genes that are critical to the sporulation process.</text>
</comment>
<sequence length="517" mass="60346">MIKLMIVEDELIERKSLCYLLEKFFGDQIEIVYEAADGSEGLEKALELQPQIILMDIHMPGMDGLKTAEEIKKELKEVEIIILTAYSYFEYAQRAIPIGIVDYLVKPFSNNKFNVAVEKAIEKIRDRENQLNQRYMMQQHIQRLGVFLEKEIVIQLVHGTRLSIDQLENYKQLLDISYNTFLCINIRVDLENILDGALLETVKGKFKKSSLQAVGYVLVKELVLFIFGENLEDQQTSEGIASTLKEVQCDIEAIARGLCYIGKSRNYRDMINIKTAYSEAKKKIRKLASLEKVEARNKTESFQYPYEKEVMLCEKIINEDALGTIQIIRDISNYLSTHFENANLEGSKSYFKQLYVLLERNIIQFFGNTFQLEKLENVHKAIDNTQEFHDIQRYMEKLVQDMIDIIAHHKQDRNQKMIESVKGYIEENYKENISLKQAADFIGISSYYLSKCFKKEEGINFKEYLIKVRMKKAKYLMREENKTVQEAAYEVGYPDPSYFSKAFKKYVGISPTKFMDR</sequence>
<dbReference type="PROSITE" id="PS01124">
    <property type="entry name" value="HTH_ARAC_FAMILY_2"/>
    <property type="match status" value="1"/>
</dbReference>
<dbReference type="Proteomes" id="UP000095743">
    <property type="component" value="Chromosome"/>
</dbReference>
<evidence type="ECO:0000256" key="2">
    <source>
        <dbReference type="ARBA" id="ARBA00023015"/>
    </source>
</evidence>
<keyword evidence="3" id="KW-0238">DNA-binding</keyword>
<keyword evidence="10" id="KW-1185">Reference proteome</keyword>
<keyword evidence="6" id="KW-0597">Phosphoprotein</keyword>
<dbReference type="InterPro" id="IPR020449">
    <property type="entry name" value="Tscrpt_reg_AraC-type_HTH"/>
</dbReference>
<dbReference type="PRINTS" id="PR00032">
    <property type="entry name" value="HTHARAC"/>
</dbReference>
<keyword evidence="4" id="KW-0804">Transcription</keyword>
<keyword evidence="2" id="KW-0805">Transcription regulation</keyword>
<dbReference type="InterPro" id="IPR001789">
    <property type="entry name" value="Sig_transdc_resp-reg_receiver"/>
</dbReference>
<dbReference type="SUPFAM" id="SSF46689">
    <property type="entry name" value="Homeodomain-like"/>
    <property type="match status" value="2"/>
</dbReference>
<dbReference type="Gene3D" id="1.10.10.60">
    <property type="entry name" value="Homeodomain-like"/>
    <property type="match status" value="2"/>
</dbReference>
<dbReference type="SMART" id="SM00448">
    <property type="entry name" value="REC"/>
    <property type="match status" value="1"/>
</dbReference>
<dbReference type="RefSeq" id="WP_069978906.1">
    <property type="nucleotide sequence ID" value="NZ_CP017269.1"/>
</dbReference>
<evidence type="ECO:0000259" key="8">
    <source>
        <dbReference type="PROSITE" id="PS50110"/>
    </source>
</evidence>
<dbReference type="PANTHER" id="PTHR43280">
    <property type="entry name" value="ARAC-FAMILY TRANSCRIPTIONAL REGULATOR"/>
    <property type="match status" value="1"/>
</dbReference>
<dbReference type="GO" id="GO:0003700">
    <property type="term" value="F:DNA-binding transcription factor activity"/>
    <property type="evidence" value="ECO:0007669"/>
    <property type="project" value="InterPro"/>
</dbReference>
<evidence type="ECO:0000256" key="4">
    <source>
        <dbReference type="ARBA" id="ARBA00023163"/>
    </source>
</evidence>
<evidence type="ECO:0000259" key="7">
    <source>
        <dbReference type="PROSITE" id="PS01124"/>
    </source>
</evidence>
<dbReference type="CDD" id="cd17536">
    <property type="entry name" value="REC_YesN-like"/>
    <property type="match status" value="1"/>
</dbReference>
<dbReference type="STRING" id="1424294.Gferi_17895"/>
<evidence type="ECO:0000256" key="6">
    <source>
        <dbReference type="PROSITE-ProRule" id="PRU00169"/>
    </source>
</evidence>
<dbReference type="GO" id="GO:0000160">
    <property type="term" value="P:phosphorelay signal transduction system"/>
    <property type="evidence" value="ECO:0007669"/>
    <property type="project" value="InterPro"/>
</dbReference>
<reference evidence="9 10" key="1">
    <citation type="submission" date="2016-09" db="EMBL/GenBank/DDBJ databases">
        <title>Genomic analysis reveals versatility of anaerobic energy metabolism of Geosporobacter ferrireducens IRF9 of phylum Firmicutes.</title>
        <authorList>
            <person name="Kim S.-J."/>
        </authorList>
    </citation>
    <scope>NUCLEOTIDE SEQUENCE [LARGE SCALE GENOMIC DNA]</scope>
    <source>
        <strain evidence="9 10">IRF9</strain>
    </source>
</reference>
<gene>
    <name evidence="9" type="ORF">Gferi_17895</name>
</gene>
<dbReference type="SMART" id="SM00342">
    <property type="entry name" value="HTH_ARAC"/>
    <property type="match status" value="1"/>
</dbReference>
<dbReference type="Pfam" id="PF00072">
    <property type="entry name" value="Response_reg"/>
    <property type="match status" value="1"/>
</dbReference>
<evidence type="ECO:0000313" key="10">
    <source>
        <dbReference type="Proteomes" id="UP000095743"/>
    </source>
</evidence>